<dbReference type="STRING" id="247633.GP2143_10292"/>
<evidence type="ECO:0000256" key="4">
    <source>
        <dbReference type="ARBA" id="ARBA00023237"/>
    </source>
</evidence>
<name>A0YDU5_9GAMM</name>
<dbReference type="HAMAP" id="MF_00922">
    <property type="entry name" value="OM_assembly_BamD"/>
    <property type="match status" value="1"/>
</dbReference>
<keyword evidence="4 6" id="KW-0998">Cell outer membrane</keyword>
<evidence type="ECO:0000256" key="6">
    <source>
        <dbReference type="HAMAP-Rule" id="MF_00922"/>
    </source>
</evidence>
<proteinExistence type="inferred from homology"/>
<dbReference type="PANTHER" id="PTHR37423:SF1">
    <property type="entry name" value="OUTER MEMBRANE PROTEIN ASSEMBLY FACTOR BAMD"/>
    <property type="match status" value="1"/>
</dbReference>
<feature type="signal peptide" evidence="7">
    <location>
        <begin position="1"/>
        <end position="21"/>
    </location>
</feature>
<dbReference type="FunFam" id="1.25.40.10:FF:000419">
    <property type="entry name" value="Outer membrane protein assembly factor BamD"/>
    <property type="match status" value="1"/>
</dbReference>
<dbReference type="GO" id="GO:1990063">
    <property type="term" value="C:Bam protein complex"/>
    <property type="evidence" value="ECO:0007669"/>
    <property type="project" value="TreeGrafter"/>
</dbReference>
<organism evidence="9 10">
    <name type="scientific">marine gamma proteobacterium HTCC2143</name>
    <dbReference type="NCBI Taxonomy" id="247633"/>
    <lineage>
        <taxon>Bacteria</taxon>
        <taxon>Pseudomonadati</taxon>
        <taxon>Pseudomonadota</taxon>
        <taxon>Gammaproteobacteria</taxon>
        <taxon>Cellvibrionales</taxon>
        <taxon>Spongiibacteraceae</taxon>
        <taxon>BD1-7 clade</taxon>
    </lineage>
</organism>
<dbReference type="eggNOG" id="COG4105">
    <property type="taxonomic scope" value="Bacteria"/>
</dbReference>
<dbReference type="NCBIfam" id="TIGR03302">
    <property type="entry name" value="OM_YfiO"/>
    <property type="match status" value="1"/>
</dbReference>
<comment type="function">
    <text evidence="6">Part of the outer membrane protein assembly complex, which is involved in assembly and insertion of beta-barrel proteins into the outer membrane.</text>
</comment>
<dbReference type="GO" id="GO:0051205">
    <property type="term" value="P:protein insertion into membrane"/>
    <property type="evidence" value="ECO:0007669"/>
    <property type="project" value="UniProtKB-UniRule"/>
</dbReference>
<dbReference type="OrthoDB" id="9779191at2"/>
<keyword evidence="1 6" id="KW-0732">Signal</keyword>
<keyword evidence="5 6" id="KW-0449">Lipoprotein</keyword>
<evidence type="ECO:0000256" key="1">
    <source>
        <dbReference type="ARBA" id="ARBA00022729"/>
    </source>
</evidence>
<gene>
    <name evidence="6" type="primary">bamD</name>
    <name evidence="9" type="ORF">GP2143_10292</name>
</gene>
<comment type="similarity">
    <text evidence="6">Belongs to the BamD family.</text>
</comment>
<evidence type="ECO:0000256" key="2">
    <source>
        <dbReference type="ARBA" id="ARBA00023136"/>
    </source>
</evidence>
<feature type="domain" description="Outer membrane lipoprotein BamD-like" evidence="8">
    <location>
        <begin position="30"/>
        <end position="234"/>
    </location>
</feature>
<evidence type="ECO:0000313" key="10">
    <source>
        <dbReference type="Proteomes" id="UP000004931"/>
    </source>
</evidence>
<evidence type="ECO:0000256" key="5">
    <source>
        <dbReference type="ARBA" id="ARBA00023288"/>
    </source>
</evidence>
<evidence type="ECO:0000256" key="3">
    <source>
        <dbReference type="ARBA" id="ARBA00023139"/>
    </source>
</evidence>
<dbReference type="InterPro" id="IPR017689">
    <property type="entry name" value="BamD"/>
</dbReference>
<dbReference type="PROSITE" id="PS51257">
    <property type="entry name" value="PROKAR_LIPOPROTEIN"/>
    <property type="match status" value="1"/>
</dbReference>
<reference evidence="9 10" key="1">
    <citation type="journal article" date="2010" name="J. Bacteriol.">
        <title>Genome sequence of the oligotrophic marine Gammaproteobacterium HTCC2143, isolated from the Oregon Coast.</title>
        <authorList>
            <person name="Oh H.M."/>
            <person name="Kang I."/>
            <person name="Ferriera S."/>
            <person name="Giovannoni S.J."/>
            <person name="Cho J.C."/>
        </authorList>
    </citation>
    <scope>NUCLEOTIDE SEQUENCE [LARGE SCALE GENOMIC DNA]</scope>
    <source>
        <strain evidence="9 10">HTCC2143</strain>
    </source>
</reference>
<dbReference type="GO" id="GO:0043165">
    <property type="term" value="P:Gram-negative-bacterium-type cell outer membrane assembly"/>
    <property type="evidence" value="ECO:0007669"/>
    <property type="project" value="UniProtKB-UniRule"/>
</dbReference>
<keyword evidence="10" id="KW-1185">Reference proteome</keyword>
<comment type="subunit">
    <text evidence="6">Part of the Bam complex.</text>
</comment>
<dbReference type="InterPro" id="IPR039565">
    <property type="entry name" value="BamD-like"/>
</dbReference>
<accession>A0YDU5</accession>
<comment type="subcellular location">
    <subcellularLocation>
        <location evidence="6">Cell outer membrane</location>
        <topology evidence="6">Lipid-anchor</topology>
    </subcellularLocation>
</comment>
<evidence type="ECO:0000256" key="7">
    <source>
        <dbReference type="SAM" id="SignalP"/>
    </source>
</evidence>
<dbReference type="Gene3D" id="1.25.40.10">
    <property type="entry name" value="Tetratricopeptide repeat domain"/>
    <property type="match status" value="1"/>
</dbReference>
<dbReference type="Pfam" id="PF13525">
    <property type="entry name" value="YfiO"/>
    <property type="match status" value="1"/>
</dbReference>
<dbReference type="EMBL" id="AAVT01000005">
    <property type="protein sequence ID" value="EAW30979.1"/>
    <property type="molecule type" value="Genomic_DNA"/>
</dbReference>
<comment type="caution">
    <text evidence="9">The sequence shown here is derived from an EMBL/GenBank/DDBJ whole genome shotgun (WGS) entry which is preliminary data.</text>
</comment>
<feature type="chain" id="PRO_5009006503" description="Outer membrane protein assembly factor BamD" evidence="7">
    <location>
        <begin position="22"/>
        <end position="294"/>
    </location>
</feature>
<keyword evidence="2 6" id="KW-0472">Membrane</keyword>
<dbReference type="AlphaFoldDB" id="A0YDU5"/>
<protein>
    <recommendedName>
        <fullName evidence="6">Outer membrane protein assembly factor BamD</fullName>
    </recommendedName>
</protein>
<dbReference type="PANTHER" id="PTHR37423">
    <property type="entry name" value="SOLUBLE LYTIC MUREIN TRANSGLYCOSYLASE-RELATED"/>
    <property type="match status" value="1"/>
</dbReference>
<evidence type="ECO:0000313" key="9">
    <source>
        <dbReference type="EMBL" id="EAW30979.1"/>
    </source>
</evidence>
<keyword evidence="3 6" id="KW-0564">Palmitate</keyword>
<sequence length="294" mass="33340">MNRLAKSIFLSVFLLAGLAGCSSDDEVPQDMTEKELYESAQDSLRQESYQNAVKKLQLLEARFPFGPYAEQAQLEIIYAHYLNFESEASIAAADRFIRLHPQHPNADYAYYIKGLANYVEGEGFLDRFLPTDMTMRDPGAALQSFEDFRQLLYRYPDSPYASDAKARMLYLRARLARYEINVANYYFERGAYIAAANRGRYVVENFPQTPATADALAVMVQAYQLLSLDDLAADALAMLNENYSDHPSIDENGAFISKFSVTESEPSFINKASFGLFDRSAPPEFNNRADYLDR</sequence>
<dbReference type="InterPro" id="IPR011990">
    <property type="entry name" value="TPR-like_helical_dom_sf"/>
</dbReference>
<evidence type="ECO:0000259" key="8">
    <source>
        <dbReference type="Pfam" id="PF13525"/>
    </source>
</evidence>
<dbReference type="Proteomes" id="UP000004931">
    <property type="component" value="Unassembled WGS sequence"/>
</dbReference>
<dbReference type="CDD" id="cd15830">
    <property type="entry name" value="BamD"/>
    <property type="match status" value="1"/>
</dbReference>